<name>A0A069NRL2_9BURK</name>
<dbReference type="STRING" id="1071679.BG57_13755"/>
<protein>
    <submittedName>
        <fullName evidence="3">Uncharacterized protein</fullName>
    </submittedName>
</protein>
<dbReference type="AlphaFoldDB" id="A0A069NRL2"/>
<accession>A0A069NRL2</accession>
<comment type="caution">
    <text evidence="3">The sequence shown here is derived from an EMBL/GenBank/DDBJ whole genome shotgun (WGS) entry which is preliminary data.</text>
</comment>
<dbReference type="Proteomes" id="UP000597138">
    <property type="component" value="Unassembled WGS sequence"/>
</dbReference>
<reference evidence="2" key="1">
    <citation type="journal article" date="2014" name="Int. J. Syst. Evol. Microbiol.">
        <title>Complete genome of a new Firmicutes species belonging to the dominant human colonic microbiota ('Ruminococcus bicirculans') reveals two chromosomes and a selective capacity to utilize plant glucans.</title>
        <authorList>
            <consortium name="NISC Comparative Sequencing Program"/>
            <person name="Wegmann U."/>
            <person name="Louis P."/>
            <person name="Goesmann A."/>
            <person name="Henrissat B."/>
            <person name="Duncan S.H."/>
            <person name="Flint H.J."/>
        </authorList>
    </citation>
    <scope>NUCLEOTIDE SEQUENCE</scope>
    <source>
        <strain evidence="2">CGMCC 1.11013</strain>
    </source>
</reference>
<dbReference type="eggNOG" id="ENOG503405Z">
    <property type="taxonomic scope" value="Bacteria"/>
</dbReference>
<gene>
    <name evidence="3" type="ORF">BG57_13755</name>
    <name evidence="2" type="ORF">GCM10010985_56590</name>
</gene>
<feature type="transmembrane region" description="Helical" evidence="1">
    <location>
        <begin position="127"/>
        <end position="146"/>
    </location>
</feature>
<dbReference type="OrthoDB" id="9006081at2"/>
<reference evidence="5" key="3">
    <citation type="journal article" date="2019" name="Int. J. Syst. Evol. Microbiol.">
        <title>The Global Catalogue of Microorganisms (GCM) 10K type strain sequencing project: providing services to taxonomists for standard genome sequencing and annotation.</title>
        <authorList>
            <consortium name="The Broad Institute Genomics Platform"/>
            <consortium name="The Broad Institute Genome Sequencing Center for Infectious Disease"/>
            <person name="Wu L."/>
            <person name="Ma J."/>
        </authorList>
    </citation>
    <scope>NUCLEOTIDE SEQUENCE [LARGE SCALE GENOMIC DNA]</scope>
    <source>
        <strain evidence="5">CGMCC 1.11013</strain>
    </source>
</reference>
<evidence type="ECO:0000313" key="5">
    <source>
        <dbReference type="Proteomes" id="UP000597138"/>
    </source>
</evidence>
<dbReference type="RefSeq" id="WP_035967769.1">
    <property type="nucleotide sequence ID" value="NZ_BMEG01000014.1"/>
</dbReference>
<evidence type="ECO:0000313" key="4">
    <source>
        <dbReference type="Proteomes" id="UP000027439"/>
    </source>
</evidence>
<feature type="transmembrane region" description="Helical" evidence="1">
    <location>
        <begin position="103"/>
        <end position="121"/>
    </location>
</feature>
<organism evidence="3 4">
    <name type="scientific">Caballeronia grimmiae</name>
    <dbReference type="NCBI Taxonomy" id="1071679"/>
    <lineage>
        <taxon>Bacteria</taxon>
        <taxon>Pseudomonadati</taxon>
        <taxon>Pseudomonadota</taxon>
        <taxon>Betaproteobacteria</taxon>
        <taxon>Burkholderiales</taxon>
        <taxon>Burkholderiaceae</taxon>
        <taxon>Caballeronia</taxon>
    </lineage>
</organism>
<evidence type="ECO:0000313" key="3">
    <source>
        <dbReference type="EMBL" id="KDR31063.1"/>
    </source>
</evidence>
<keyword evidence="1" id="KW-0812">Transmembrane</keyword>
<keyword evidence="1" id="KW-1133">Transmembrane helix</keyword>
<keyword evidence="5" id="KW-1185">Reference proteome</keyword>
<dbReference type="EMBL" id="BMEG01000014">
    <property type="protein sequence ID" value="GGD94592.1"/>
    <property type="molecule type" value="Genomic_DNA"/>
</dbReference>
<sequence>MKLAKVKIEYSSGTTILDRVTLDPTTGQVHLAPRVLGLLNKMEESECSPSFSIEYKGAVLPVNTVGDGGYVVTIPPEPGPGLRRLLQAVATPSKDQRHQNGRYLHTLSAASIGGAVGYAHSASSWDPLTIAGTSALAALGVVLWYAGHYVMKGE</sequence>
<evidence type="ECO:0000313" key="2">
    <source>
        <dbReference type="EMBL" id="GGD94592.1"/>
    </source>
</evidence>
<reference evidence="2" key="4">
    <citation type="submission" date="2024-05" db="EMBL/GenBank/DDBJ databases">
        <authorList>
            <person name="Sun Q."/>
            <person name="Zhou Y."/>
        </authorList>
    </citation>
    <scope>NUCLEOTIDE SEQUENCE</scope>
    <source>
        <strain evidence="2">CGMCC 1.11013</strain>
    </source>
</reference>
<dbReference type="Proteomes" id="UP000027439">
    <property type="component" value="Unassembled WGS sequence"/>
</dbReference>
<reference evidence="3 4" key="2">
    <citation type="submission" date="2014-03" db="EMBL/GenBank/DDBJ databases">
        <title>Draft Genome Sequences of Four Burkholderia Strains.</title>
        <authorList>
            <person name="Liu X.Y."/>
            <person name="Li C.X."/>
            <person name="Xu J.H."/>
        </authorList>
    </citation>
    <scope>NUCLEOTIDE SEQUENCE [LARGE SCALE GENOMIC DNA]</scope>
    <source>
        <strain evidence="3 4">R27</strain>
    </source>
</reference>
<dbReference type="EMBL" id="JFHE01000024">
    <property type="protein sequence ID" value="KDR31063.1"/>
    <property type="molecule type" value="Genomic_DNA"/>
</dbReference>
<evidence type="ECO:0000256" key="1">
    <source>
        <dbReference type="SAM" id="Phobius"/>
    </source>
</evidence>
<proteinExistence type="predicted"/>
<keyword evidence="1" id="KW-0472">Membrane</keyword>